<evidence type="ECO:0000256" key="5">
    <source>
        <dbReference type="ARBA" id="ARBA00022448"/>
    </source>
</evidence>
<evidence type="ECO:0000256" key="12">
    <source>
        <dbReference type="RuleBase" id="RU363101"/>
    </source>
</evidence>
<evidence type="ECO:0000256" key="2">
    <source>
        <dbReference type="ARBA" id="ARBA00004377"/>
    </source>
</evidence>
<dbReference type="GO" id="GO:1903607">
    <property type="term" value="P:cytochrome c biosynthetic process"/>
    <property type="evidence" value="ECO:0007669"/>
    <property type="project" value="TreeGrafter"/>
</dbReference>
<keyword evidence="14" id="KW-1185">Reference proteome</keyword>
<feature type="transmembrane region" description="Helical" evidence="12">
    <location>
        <begin position="20"/>
        <end position="38"/>
    </location>
</feature>
<comment type="subcellular location">
    <subcellularLocation>
        <location evidence="2 12">Cell inner membrane</location>
        <topology evidence="2 12">Single-pass membrane protein</topology>
    </subcellularLocation>
</comment>
<gene>
    <name evidence="13" type="primary">ccmD</name>
    <name evidence="13" type="ORF">GPA21_18270</name>
</gene>
<evidence type="ECO:0000256" key="1">
    <source>
        <dbReference type="ARBA" id="ARBA00002442"/>
    </source>
</evidence>
<dbReference type="InterPro" id="IPR052075">
    <property type="entry name" value="Heme_exporter_D"/>
</dbReference>
<proteinExistence type="inferred from homology"/>
<name>A0A972F9N8_9RHOO</name>
<evidence type="ECO:0000313" key="13">
    <source>
        <dbReference type="EMBL" id="NMG04901.1"/>
    </source>
</evidence>
<comment type="function">
    <text evidence="1 12">Required for the export of heme to the periplasm for the biogenesis of c-type cytochromes.</text>
</comment>
<protein>
    <recommendedName>
        <fullName evidence="4 12">Heme exporter protein D</fullName>
    </recommendedName>
</protein>
<organism evidence="13 14">
    <name type="scientific">Azoarcus taiwanensis</name>
    <dbReference type="NCBI Taxonomy" id="666964"/>
    <lineage>
        <taxon>Bacteria</taxon>
        <taxon>Pseudomonadati</taxon>
        <taxon>Pseudomonadota</taxon>
        <taxon>Betaproteobacteria</taxon>
        <taxon>Rhodocyclales</taxon>
        <taxon>Zoogloeaceae</taxon>
        <taxon>Azoarcus</taxon>
    </lineage>
</organism>
<keyword evidence="5 12" id="KW-0813">Transport</keyword>
<evidence type="ECO:0000256" key="9">
    <source>
        <dbReference type="ARBA" id="ARBA00022748"/>
    </source>
</evidence>
<evidence type="ECO:0000256" key="7">
    <source>
        <dbReference type="ARBA" id="ARBA00022519"/>
    </source>
</evidence>
<keyword evidence="7 12" id="KW-0997">Cell inner membrane</keyword>
<dbReference type="GO" id="GO:0015886">
    <property type="term" value="P:heme transport"/>
    <property type="evidence" value="ECO:0007669"/>
    <property type="project" value="InterPro"/>
</dbReference>
<keyword evidence="6 12" id="KW-1003">Cell membrane</keyword>
<evidence type="ECO:0000256" key="4">
    <source>
        <dbReference type="ARBA" id="ARBA00016461"/>
    </source>
</evidence>
<sequence length="70" mass="8063">MEWGSWSAFWSMGGNGLFVWGSYAVTFLCVAVELVLVIRRRRDTVRRLLRLRRAAPTGTGARRTTEEIFE</sequence>
<dbReference type="EMBL" id="WTVM01000171">
    <property type="protein sequence ID" value="NMG04901.1"/>
    <property type="molecule type" value="Genomic_DNA"/>
</dbReference>
<accession>A0A972F9N8</accession>
<evidence type="ECO:0000256" key="8">
    <source>
        <dbReference type="ARBA" id="ARBA00022692"/>
    </source>
</evidence>
<dbReference type="Proteomes" id="UP000599523">
    <property type="component" value="Unassembled WGS sequence"/>
</dbReference>
<evidence type="ECO:0000256" key="11">
    <source>
        <dbReference type="ARBA" id="ARBA00023136"/>
    </source>
</evidence>
<dbReference type="Pfam" id="PF04995">
    <property type="entry name" value="CcmD"/>
    <property type="match status" value="1"/>
</dbReference>
<comment type="similarity">
    <text evidence="3 12">Belongs to the CcmD/CycX/HelD family.</text>
</comment>
<comment type="caution">
    <text evidence="13">The sequence shown here is derived from an EMBL/GenBank/DDBJ whole genome shotgun (WGS) entry which is preliminary data.</text>
</comment>
<keyword evidence="9 12" id="KW-0201">Cytochrome c-type biogenesis</keyword>
<evidence type="ECO:0000256" key="10">
    <source>
        <dbReference type="ARBA" id="ARBA00022989"/>
    </source>
</evidence>
<dbReference type="NCBIfam" id="TIGR03141">
    <property type="entry name" value="cytochro_ccmD"/>
    <property type="match status" value="1"/>
</dbReference>
<dbReference type="PANTHER" id="PTHR37531">
    <property type="entry name" value="HEME EXPORTER PROTEIN D"/>
    <property type="match status" value="1"/>
</dbReference>
<dbReference type="InterPro" id="IPR007078">
    <property type="entry name" value="Haem_export_protD_CcmD"/>
</dbReference>
<keyword evidence="11 12" id="KW-0472">Membrane</keyword>
<evidence type="ECO:0000313" key="14">
    <source>
        <dbReference type="Proteomes" id="UP000599523"/>
    </source>
</evidence>
<keyword evidence="8 12" id="KW-0812">Transmembrane</keyword>
<dbReference type="GO" id="GO:0005886">
    <property type="term" value="C:plasma membrane"/>
    <property type="evidence" value="ECO:0007669"/>
    <property type="project" value="UniProtKB-SubCell"/>
</dbReference>
<keyword evidence="10 12" id="KW-1133">Transmembrane helix</keyword>
<dbReference type="AlphaFoldDB" id="A0A972F9N8"/>
<evidence type="ECO:0000256" key="6">
    <source>
        <dbReference type="ARBA" id="ARBA00022475"/>
    </source>
</evidence>
<evidence type="ECO:0000256" key="3">
    <source>
        <dbReference type="ARBA" id="ARBA00008741"/>
    </source>
</evidence>
<reference evidence="13" key="1">
    <citation type="submission" date="2019-12" db="EMBL/GenBank/DDBJ databases">
        <title>Comparative genomics gives insights into the taxonomy of the Azoarcus-Aromatoleum group and reveals separate origins of nif in the plant-associated Azoarcus and non-plant-associated Aromatoleum sub-groups.</title>
        <authorList>
            <person name="Lafos M."/>
            <person name="Maluk M."/>
            <person name="Batista M."/>
            <person name="Junghare M."/>
            <person name="Carmona M."/>
            <person name="Faoro H."/>
            <person name="Cruz L.M."/>
            <person name="Battistoni F."/>
            <person name="De Souza E."/>
            <person name="Pedrosa F."/>
            <person name="Chen W.-M."/>
            <person name="Poole P.S."/>
            <person name="Dixon R.A."/>
            <person name="James E.K."/>
        </authorList>
    </citation>
    <scope>NUCLEOTIDE SEQUENCE</scope>
    <source>
        <strain evidence="13">NSC3</strain>
    </source>
</reference>
<dbReference type="GO" id="GO:0017004">
    <property type="term" value="P:cytochrome complex assembly"/>
    <property type="evidence" value="ECO:0007669"/>
    <property type="project" value="UniProtKB-KW"/>
</dbReference>
<dbReference type="PANTHER" id="PTHR37531:SF1">
    <property type="entry name" value="HEME EXPORTER PROTEIN D"/>
    <property type="match status" value="1"/>
</dbReference>